<dbReference type="RefSeq" id="WP_379745381.1">
    <property type="nucleotide sequence ID" value="NZ_JBHSVN010000001.1"/>
</dbReference>
<dbReference type="Gene3D" id="3.10.620.30">
    <property type="match status" value="1"/>
</dbReference>
<dbReference type="EMBL" id="JBHSXL010000009">
    <property type="protein sequence ID" value="MFC6893514.1"/>
    <property type="molecule type" value="Genomic_DNA"/>
</dbReference>
<dbReference type="Proteomes" id="UP001596296">
    <property type="component" value="Unassembled WGS sequence"/>
</dbReference>
<evidence type="ECO:0008006" key="3">
    <source>
        <dbReference type="Google" id="ProtNLM"/>
    </source>
</evidence>
<sequence length="140" mass="16872">MDVRRWTPFTFIAPARYVDRDDWWQSFDLLEWSRSEYSWREDPWNGVRDFARRPRECVETGRGDCEDYALVALSWAAAHDRDDVGLGFCWEWPYPWPRHVIAFDDERVYSSGRVHETSVEEWTADSRYSYVLERRVSLPP</sequence>
<keyword evidence="2" id="KW-1185">Reference proteome</keyword>
<proteinExistence type="predicted"/>
<evidence type="ECO:0000313" key="1">
    <source>
        <dbReference type="EMBL" id="MFC6893514.1"/>
    </source>
</evidence>
<name>A0ABD5UVC0_9EURY</name>
<reference evidence="1 2" key="1">
    <citation type="journal article" date="2019" name="Int. J. Syst. Evol. Microbiol.">
        <title>The Global Catalogue of Microorganisms (GCM) 10K type strain sequencing project: providing services to taxonomists for standard genome sequencing and annotation.</title>
        <authorList>
            <consortium name="The Broad Institute Genomics Platform"/>
            <consortium name="The Broad Institute Genome Sequencing Center for Infectious Disease"/>
            <person name="Wu L."/>
            <person name="Ma J."/>
        </authorList>
    </citation>
    <scope>NUCLEOTIDE SEQUENCE [LARGE SCALE GENOMIC DNA]</scope>
    <source>
        <strain evidence="1 2">SKJ47</strain>
    </source>
</reference>
<protein>
    <recommendedName>
        <fullName evidence="3">Transglutaminase-like domain-containing protein</fullName>
    </recommendedName>
</protein>
<accession>A0ABD5UVC0</accession>
<gene>
    <name evidence="1" type="ORF">ACFQE9_12995</name>
</gene>
<evidence type="ECO:0000313" key="2">
    <source>
        <dbReference type="Proteomes" id="UP001596296"/>
    </source>
</evidence>
<comment type="caution">
    <text evidence="1">The sequence shown here is derived from an EMBL/GenBank/DDBJ whole genome shotgun (WGS) entry which is preliminary data.</text>
</comment>
<organism evidence="1 2">
    <name type="scientific">Halopenitus salinus</name>
    <dbReference type="NCBI Taxonomy" id="1198295"/>
    <lineage>
        <taxon>Archaea</taxon>
        <taxon>Methanobacteriati</taxon>
        <taxon>Methanobacteriota</taxon>
        <taxon>Stenosarchaea group</taxon>
        <taxon>Halobacteria</taxon>
        <taxon>Halobacteriales</taxon>
        <taxon>Haloferacaceae</taxon>
        <taxon>Halopenitus</taxon>
    </lineage>
</organism>
<dbReference type="AlphaFoldDB" id="A0ABD5UVC0"/>